<name>A0ACA9SWP1_9GLOM</name>
<organism evidence="1 2">
    <name type="scientific">Racocetra persica</name>
    <dbReference type="NCBI Taxonomy" id="160502"/>
    <lineage>
        <taxon>Eukaryota</taxon>
        <taxon>Fungi</taxon>
        <taxon>Fungi incertae sedis</taxon>
        <taxon>Mucoromycota</taxon>
        <taxon>Glomeromycotina</taxon>
        <taxon>Glomeromycetes</taxon>
        <taxon>Diversisporales</taxon>
        <taxon>Gigasporaceae</taxon>
        <taxon>Racocetra</taxon>
    </lineage>
</organism>
<dbReference type="EMBL" id="CAJVQC010165264">
    <property type="protein sequence ID" value="CAG8849399.1"/>
    <property type="molecule type" value="Genomic_DNA"/>
</dbReference>
<feature type="non-terminal residue" evidence="1">
    <location>
        <position position="1"/>
    </location>
</feature>
<comment type="caution">
    <text evidence="1">The sequence shown here is derived from an EMBL/GenBank/DDBJ whole genome shotgun (WGS) entry which is preliminary data.</text>
</comment>
<proteinExistence type="predicted"/>
<sequence>SRSQQKNKNHEIKNSDSQQNRDTNCMAILTFKLEKSNIGNSHPLEINLHYMHNHLPSHMIAIAKHIYEDKLHLSATNNDEFIHLLADQIKNPDSNFLQHLYNQFCLAQLGDRNGKGIFEQLQEMVIKYNNTNNSE</sequence>
<keyword evidence="2" id="KW-1185">Reference proteome</keyword>
<gene>
    <name evidence="1" type="ORF">RPERSI_LOCUS35573</name>
</gene>
<reference evidence="1" key="1">
    <citation type="submission" date="2021-06" db="EMBL/GenBank/DDBJ databases">
        <authorList>
            <person name="Kallberg Y."/>
            <person name="Tangrot J."/>
            <person name="Rosling A."/>
        </authorList>
    </citation>
    <scope>NUCLEOTIDE SEQUENCE</scope>
    <source>
        <strain evidence="1">MA461A</strain>
    </source>
</reference>
<dbReference type="Proteomes" id="UP000789920">
    <property type="component" value="Unassembled WGS sequence"/>
</dbReference>
<evidence type="ECO:0000313" key="1">
    <source>
        <dbReference type="EMBL" id="CAG8849399.1"/>
    </source>
</evidence>
<accession>A0ACA9SWP1</accession>
<feature type="non-terminal residue" evidence="1">
    <location>
        <position position="135"/>
    </location>
</feature>
<protein>
    <submittedName>
        <fullName evidence="1">7861_t:CDS:1</fullName>
    </submittedName>
</protein>
<evidence type="ECO:0000313" key="2">
    <source>
        <dbReference type="Proteomes" id="UP000789920"/>
    </source>
</evidence>